<keyword evidence="5" id="KW-0862">Zinc</keyword>
<dbReference type="Pfam" id="PF00004">
    <property type="entry name" value="AAA"/>
    <property type="match status" value="1"/>
</dbReference>
<dbReference type="FunFam" id="3.40.50.300:FF:000061">
    <property type="entry name" value="ATPase family, AAA domain-containing 2"/>
    <property type="match status" value="1"/>
</dbReference>
<dbReference type="Proteomes" id="UP000541444">
    <property type="component" value="Unassembled WGS sequence"/>
</dbReference>
<dbReference type="InterPro" id="IPR013083">
    <property type="entry name" value="Znf_RING/FYVE/PHD"/>
</dbReference>
<evidence type="ECO:0000313" key="10">
    <source>
        <dbReference type="EMBL" id="KAF6170667.1"/>
    </source>
</evidence>
<dbReference type="InterPro" id="IPR041569">
    <property type="entry name" value="AAA_lid_3"/>
</dbReference>
<evidence type="ECO:0000256" key="1">
    <source>
        <dbReference type="ARBA" id="ARBA00006914"/>
    </source>
</evidence>
<comment type="similarity">
    <text evidence="1">Belongs to the AAA ATPase family.</text>
</comment>
<dbReference type="InterPro" id="IPR003959">
    <property type="entry name" value="ATPase_AAA_core"/>
</dbReference>
<keyword evidence="3" id="KW-0547">Nucleotide-binding</keyword>
<dbReference type="GO" id="GO:0042393">
    <property type="term" value="F:histone binding"/>
    <property type="evidence" value="ECO:0007669"/>
    <property type="project" value="TreeGrafter"/>
</dbReference>
<dbReference type="OrthoDB" id="5421at2759"/>
<evidence type="ECO:0000256" key="4">
    <source>
        <dbReference type="ARBA" id="ARBA00022771"/>
    </source>
</evidence>
<evidence type="ECO:0000256" key="7">
    <source>
        <dbReference type="ARBA" id="ARBA00023117"/>
    </source>
</evidence>
<dbReference type="PROSITE" id="PS00674">
    <property type="entry name" value="AAA"/>
    <property type="match status" value="1"/>
</dbReference>
<feature type="domain" description="PHD-type" evidence="9">
    <location>
        <begin position="374"/>
        <end position="508"/>
    </location>
</feature>
<reference evidence="10 11" key="1">
    <citation type="journal article" date="2020" name="IScience">
        <title>Genome Sequencing of the Endangered Kingdonia uniflora (Circaeasteraceae, Ranunculales) Reveals Potential Mechanisms of Evolutionary Specialization.</title>
        <authorList>
            <person name="Sun Y."/>
            <person name="Deng T."/>
            <person name="Zhang A."/>
            <person name="Moore M.J."/>
            <person name="Landis J.B."/>
            <person name="Lin N."/>
            <person name="Zhang H."/>
            <person name="Zhang X."/>
            <person name="Huang J."/>
            <person name="Zhang X."/>
            <person name="Sun H."/>
            <person name="Wang H."/>
        </authorList>
    </citation>
    <scope>NUCLEOTIDE SEQUENCE [LARGE SCALE GENOMIC DNA]</scope>
    <source>
        <strain evidence="10">TB1705</strain>
        <tissue evidence="10">Leaf</tissue>
    </source>
</reference>
<gene>
    <name evidence="10" type="ORF">GIB67_015619</name>
</gene>
<feature type="compositionally biased region" description="Low complexity" evidence="8">
    <location>
        <begin position="124"/>
        <end position="135"/>
    </location>
</feature>
<dbReference type="InterPro" id="IPR003960">
    <property type="entry name" value="ATPase_AAA_CS"/>
</dbReference>
<protein>
    <recommendedName>
        <fullName evidence="9">PHD-type domain-containing protein</fullName>
    </recommendedName>
</protein>
<keyword evidence="7" id="KW-0103">Bromodomain</keyword>
<comment type="caution">
    <text evidence="10">The sequence shown here is derived from an EMBL/GenBank/DDBJ whole genome shotgun (WGS) entry which is preliminary data.</text>
</comment>
<dbReference type="GO" id="GO:0006337">
    <property type="term" value="P:nucleosome disassembly"/>
    <property type="evidence" value="ECO:0007669"/>
    <property type="project" value="TreeGrafter"/>
</dbReference>
<accession>A0A7J7NTY8</accession>
<dbReference type="GO" id="GO:0003682">
    <property type="term" value="F:chromatin binding"/>
    <property type="evidence" value="ECO:0007669"/>
    <property type="project" value="TreeGrafter"/>
</dbReference>
<dbReference type="InterPro" id="IPR003593">
    <property type="entry name" value="AAA+_ATPase"/>
</dbReference>
<keyword evidence="4" id="KW-0863">Zinc-finger</keyword>
<dbReference type="GO" id="GO:0045815">
    <property type="term" value="P:transcription initiation-coupled chromatin remodeling"/>
    <property type="evidence" value="ECO:0007669"/>
    <property type="project" value="TreeGrafter"/>
</dbReference>
<feature type="compositionally biased region" description="Polar residues" evidence="8">
    <location>
        <begin position="1380"/>
        <end position="1394"/>
    </location>
</feature>
<dbReference type="FunFam" id="3.30.40.10:FF:000739">
    <property type="entry name" value="P-loop containing nucleoside triphosphate hydrolases superfamily protein"/>
    <property type="match status" value="1"/>
</dbReference>
<dbReference type="InterPro" id="IPR027417">
    <property type="entry name" value="P-loop_NTPase"/>
</dbReference>
<dbReference type="EMBL" id="JACGCM010000560">
    <property type="protein sequence ID" value="KAF6170667.1"/>
    <property type="molecule type" value="Genomic_DNA"/>
</dbReference>
<sequence length="1711" mass="188859">MRNSRFSSTVSRGKSGKEKFRAKKKQKRLDSICEKEYSRKRGIGVELNEGNGGEDGFSDSGMLRRSSRVRKVPLVLDASPMPVRKKRRVDNVGASSSKKVVDGLVLGGNSGEVESSRSRRLRLRSSSNEVNDVSSNGKRKLFENEEEGVKLNVVKFKSPGSGRITRSSSSKSGVQVIKLSNGNEVQDEGTLGKTLLEVDEEDIVFLNGESEKIVVDHTSREVIEKDISSGGEDNVLSNGGSEKVVIDDTSTEVVEKDGSSEGEGNALSNGGSEKVVIDDTSVQLVEKNGYCGGEDNVLSNGGSEKVVIDDTSTQVVEKDGYCGAEKPVEVENIVNADKAKHFSTHKLEKLPSREGRRCGLCGRGTDGKPPKRLVRDSGDSDNERYDGTSSSEEINYDVWDGFGDEPGWLGRILGPINDRHGIASVWVHQHCAVWSPEVYFAGLGCLKNVRAALCRGRALKCSRCGRPGATTGCRVDRCPKNYHLVPCARAEGCIFDHRKFLIACKDHRRHFEPHGNYSYQMKKLKTKKLKLEVKKHSRDACRKDFEAEEKWLEKCGEDEEFLKREGKRLHRDILRIAPIYIGGSSSESEKLYQGWESVAGLQDTIRCMKEVVLLPLLYPEFFSTLGLTPPRGVLLHGHPGTGKTLIVRALIGSCARGDKRIAYFARKGADCLGKYVGDAERQLRLLFQVAEKSQPSIIFFDEIDGLAPSRTRQQDQTHNSVVSTLLALMDGLKSRGSVVVIGATNRPDAIDPALRRPGRFDREIYFPLPSINDRASILSLHTQRWPKPASGTFLKWIARETAGFAGADLQALCTQAAMIALKRNCNLKEVMSRTENKVTGGKRFALPHFFVEERDWMDALQHAPPPCSRREAGMAANDVISSPLHTHLLPSLLQPLSQLLVLLDHDERIWLPPSLYNAAKLIKSLDLNVNRAGARATFMQNVSYLSDRTSGFRVLIAGSPRSGQRHLASCLLHGFLGHLEIRKLDLATLSQDGHGDLVEGITRTLIKCANMGLCIIYMPRIDLWAMETQHLVYETEGDACENICKPADRISDPQGTRKIASRAWNSLIEQVDSMCSSTSLIILATCEVPSKELPLRINQFFTTDVLSFNDSSPSAHTVPRFLVDTDGNFSSDVVIHKSATEISLGLVHTYVQFNHHITHICSKVSQLPVDVNDKLSPFLKTTGHQAQDSSTTVLPSNRIFLAISSFGYQVLCYPHFSELCWATSKLKEGPCADVPGPWKSWPFNSCILRPNNTLEKTVVGCKSGNIRDKGGSGIVRGLIAVGILAYRGVYTSVREVSVEVRRVLELLVDQVNGKIMGGKDRNQFLQLLSQAAYLEDMVNSWAYALQRLERNNQMPSSNSGIVNAGCPDSGCSGNANADGSDTRNCNDFQQNSQEVEVREQSSDRQATMISKECSNSNERITLLGAPNSEVRDTFLEEPSQQKGVKVRSVSDIFLQTFSTAEDPLDSENILNSQNKGHANLCISEDGIDMNSSLAKVNSQCNGLRVVETGVRVQPVDGLLNSDQIVGDSPKNTDVSTGSGIFCCYSCCSNCFHKVYVLVQNVLIYERDRIQKCWTLEDFHDVVESWSANLSSKVKEFCSDEKVRDKKHAEVCGCPDMDGIQTKEILHECRGSGTRVDKLTDCTFHSETDRVTSLANAGENSQIGVGLRFMVRDNVLISSDHNSDVLLHCSIQNLCLSSLIEAIKDQADFKLM</sequence>
<feature type="compositionally biased region" description="Polar residues" evidence="8">
    <location>
        <begin position="1"/>
        <end position="12"/>
    </location>
</feature>
<dbReference type="Pfam" id="PF13771">
    <property type="entry name" value="zf-HC5HC2H"/>
    <property type="match status" value="1"/>
</dbReference>
<dbReference type="SMART" id="SM00382">
    <property type="entry name" value="AAA"/>
    <property type="match status" value="1"/>
</dbReference>
<dbReference type="PANTHER" id="PTHR23069:SF7">
    <property type="entry name" value="P-LOOP CONTAINING NUCLEOSIDE TRIPHOSPHATE HYDROLASES SUPERFAMILY PROTEIN"/>
    <property type="match status" value="1"/>
</dbReference>
<evidence type="ECO:0000256" key="6">
    <source>
        <dbReference type="ARBA" id="ARBA00022840"/>
    </source>
</evidence>
<dbReference type="SUPFAM" id="SSF52540">
    <property type="entry name" value="P-loop containing nucleoside triphosphate hydrolases"/>
    <property type="match status" value="1"/>
</dbReference>
<evidence type="ECO:0000256" key="5">
    <source>
        <dbReference type="ARBA" id="ARBA00022833"/>
    </source>
</evidence>
<evidence type="ECO:0000256" key="8">
    <source>
        <dbReference type="SAM" id="MobiDB-lite"/>
    </source>
</evidence>
<dbReference type="Pfam" id="PF17862">
    <property type="entry name" value="AAA_lid_3"/>
    <property type="match status" value="1"/>
</dbReference>
<dbReference type="InterPro" id="IPR034732">
    <property type="entry name" value="EPHD"/>
</dbReference>
<evidence type="ECO:0000256" key="3">
    <source>
        <dbReference type="ARBA" id="ARBA00022741"/>
    </source>
</evidence>
<dbReference type="Gene3D" id="3.40.50.300">
    <property type="entry name" value="P-loop containing nucleotide triphosphate hydrolases"/>
    <property type="match status" value="1"/>
</dbReference>
<keyword evidence="2" id="KW-0479">Metal-binding</keyword>
<name>A0A7J7NTY8_9MAGN</name>
<dbReference type="GO" id="GO:0006334">
    <property type="term" value="P:nucleosome assembly"/>
    <property type="evidence" value="ECO:0007669"/>
    <property type="project" value="TreeGrafter"/>
</dbReference>
<dbReference type="GO" id="GO:0016887">
    <property type="term" value="F:ATP hydrolysis activity"/>
    <property type="evidence" value="ECO:0007669"/>
    <property type="project" value="InterPro"/>
</dbReference>
<dbReference type="GO" id="GO:0005524">
    <property type="term" value="F:ATP binding"/>
    <property type="evidence" value="ECO:0007669"/>
    <property type="project" value="UniProtKB-KW"/>
</dbReference>
<feature type="region of interest" description="Disordered" evidence="8">
    <location>
        <begin position="360"/>
        <end position="389"/>
    </location>
</feature>
<feature type="region of interest" description="Disordered" evidence="8">
    <location>
        <begin position="105"/>
        <end position="135"/>
    </location>
</feature>
<dbReference type="Gene3D" id="3.30.40.10">
    <property type="entry name" value="Zinc/RING finger domain, C3HC4 (zinc finger)"/>
    <property type="match status" value="1"/>
</dbReference>
<feature type="region of interest" description="Disordered" evidence="8">
    <location>
        <begin position="1380"/>
        <end position="1405"/>
    </location>
</feature>
<dbReference type="PANTHER" id="PTHR23069">
    <property type="entry name" value="AAA DOMAIN-CONTAINING"/>
    <property type="match status" value="1"/>
</dbReference>
<organism evidence="10 11">
    <name type="scientific">Kingdonia uniflora</name>
    <dbReference type="NCBI Taxonomy" id="39325"/>
    <lineage>
        <taxon>Eukaryota</taxon>
        <taxon>Viridiplantae</taxon>
        <taxon>Streptophyta</taxon>
        <taxon>Embryophyta</taxon>
        <taxon>Tracheophyta</taxon>
        <taxon>Spermatophyta</taxon>
        <taxon>Magnoliopsida</taxon>
        <taxon>Ranunculales</taxon>
        <taxon>Circaeasteraceae</taxon>
        <taxon>Kingdonia</taxon>
    </lineage>
</organism>
<keyword evidence="6" id="KW-0067">ATP-binding</keyword>
<dbReference type="Gene3D" id="1.10.8.60">
    <property type="match status" value="1"/>
</dbReference>
<dbReference type="InterPro" id="IPR045199">
    <property type="entry name" value="ATAD2-like"/>
</dbReference>
<evidence type="ECO:0000259" key="9">
    <source>
        <dbReference type="PROSITE" id="PS51805"/>
    </source>
</evidence>
<proteinExistence type="inferred from homology"/>
<dbReference type="GO" id="GO:0008270">
    <property type="term" value="F:zinc ion binding"/>
    <property type="evidence" value="ECO:0007669"/>
    <property type="project" value="UniProtKB-KW"/>
</dbReference>
<evidence type="ECO:0000256" key="2">
    <source>
        <dbReference type="ARBA" id="ARBA00022723"/>
    </source>
</evidence>
<dbReference type="PROSITE" id="PS51805">
    <property type="entry name" value="EPHD"/>
    <property type="match status" value="1"/>
</dbReference>
<dbReference type="GO" id="GO:0005634">
    <property type="term" value="C:nucleus"/>
    <property type="evidence" value="ECO:0007669"/>
    <property type="project" value="TreeGrafter"/>
</dbReference>
<feature type="region of interest" description="Disordered" evidence="8">
    <location>
        <begin position="1"/>
        <end position="33"/>
    </location>
</feature>
<keyword evidence="11" id="KW-1185">Reference proteome</keyword>
<evidence type="ECO:0000313" key="11">
    <source>
        <dbReference type="Proteomes" id="UP000541444"/>
    </source>
</evidence>
<feature type="compositionally biased region" description="Basic and acidic residues" evidence="8">
    <location>
        <begin position="365"/>
        <end position="386"/>
    </location>
</feature>
<dbReference type="FunFam" id="1.10.8.60:FF:000084">
    <property type="entry name" value="p-loop containing nucleoside triphosphate hydrolase superfamily protein"/>
    <property type="match status" value="1"/>
</dbReference>